<dbReference type="OrthoDB" id="5184455at2"/>
<feature type="transmembrane region" description="Helical" evidence="1">
    <location>
        <begin position="118"/>
        <end position="140"/>
    </location>
</feature>
<accession>A0A3N6Z7E9</accession>
<feature type="transmembrane region" description="Helical" evidence="1">
    <location>
        <begin position="161"/>
        <end position="185"/>
    </location>
</feature>
<name>A0A3N6Z7E9_9ACTN</name>
<keyword evidence="1" id="KW-0472">Membrane</keyword>
<keyword evidence="3" id="KW-1185">Reference proteome</keyword>
<evidence type="ECO:0000313" key="3">
    <source>
        <dbReference type="Proteomes" id="UP000275225"/>
    </source>
</evidence>
<dbReference type="Pfam" id="PF13398">
    <property type="entry name" value="Peptidase_M50B"/>
    <property type="match status" value="1"/>
</dbReference>
<reference evidence="2 3" key="1">
    <citation type="submission" date="2018-11" db="EMBL/GenBank/DDBJ databases">
        <authorList>
            <person name="Li F."/>
        </authorList>
    </citation>
    <scope>NUCLEOTIDE SEQUENCE [LARGE SCALE GENOMIC DNA]</scope>
    <source>
        <strain evidence="2 3">YS17T</strain>
    </source>
</reference>
<comment type="caution">
    <text evidence="2">The sequence shown here is derived from an EMBL/GenBank/DDBJ whole genome shotgun (WGS) entry which is preliminary data.</text>
</comment>
<dbReference type="InterPro" id="IPR049500">
    <property type="entry name" value="Peptidase_M50B-like"/>
</dbReference>
<evidence type="ECO:0000313" key="2">
    <source>
        <dbReference type="EMBL" id="RQN02867.1"/>
    </source>
</evidence>
<dbReference type="RefSeq" id="WP_124237345.1">
    <property type="nucleotide sequence ID" value="NZ_JBHUFI010000008.1"/>
</dbReference>
<gene>
    <name evidence="2" type="ORF">EHW97_11635</name>
</gene>
<keyword evidence="1" id="KW-1133">Transmembrane helix</keyword>
<dbReference type="AlphaFoldDB" id="A0A3N6Z7E9"/>
<evidence type="ECO:0000256" key="1">
    <source>
        <dbReference type="SAM" id="Phobius"/>
    </source>
</evidence>
<keyword evidence="1" id="KW-0812">Transmembrane</keyword>
<feature type="transmembrane region" description="Helical" evidence="1">
    <location>
        <begin position="44"/>
        <end position="66"/>
    </location>
</feature>
<proteinExistence type="predicted"/>
<dbReference type="Proteomes" id="UP000275225">
    <property type="component" value="Unassembled WGS sequence"/>
</dbReference>
<feature type="transmembrane region" description="Helical" evidence="1">
    <location>
        <begin position="73"/>
        <end position="106"/>
    </location>
</feature>
<dbReference type="EMBL" id="RQJX01000016">
    <property type="protein sequence ID" value="RQN02867.1"/>
    <property type="molecule type" value="Genomic_DNA"/>
</dbReference>
<protein>
    <submittedName>
        <fullName evidence="2">M50 family peptidase</fullName>
    </submittedName>
</protein>
<organism evidence="2 3">
    <name type="scientific">Aeromicrobium camelliae</name>
    <dbReference type="NCBI Taxonomy" id="1538144"/>
    <lineage>
        <taxon>Bacteria</taxon>
        <taxon>Bacillati</taxon>
        <taxon>Actinomycetota</taxon>
        <taxon>Actinomycetes</taxon>
        <taxon>Propionibacteriales</taxon>
        <taxon>Nocardioidaceae</taxon>
        <taxon>Aeromicrobium</taxon>
    </lineage>
</organism>
<sequence length="188" mass="20193">MEPAWIGAATAALTGRRVRAVRLHRDTSGITESIGRPFGPGMVATAVAGYTFPPVLGAFMMLLVLAGRSTWAWWMVFAILAGMILVIRTWFGLLVLVPAAAAVWLLQTRVPDPAWAETAGFAAAWFLAAGGLRATLELWGHRRRSRSRTSDADVLAQLTPLPAVVWNALFATVAALSLSICWLGVMGH</sequence>